<evidence type="ECO:0000313" key="2">
    <source>
        <dbReference type="EMBL" id="CAL1696531.1"/>
    </source>
</evidence>
<feature type="region of interest" description="Disordered" evidence="1">
    <location>
        <begin position="1"/>
        <end position="70"/>
    </location>
</feature>
<accession>A0ABP1CLF7</accession>
<evidence type="ECO:0000256" key="1">
    <source>
        <dbReference type="SAM" id="MobiDB-lite"/>
    </source>
</evidence>
<reference evidence="3" key="1">
    <citation type="submission" date="2024-04" db="EMBL/GenBank/DDBJ databases">
        <authorList>
            <person name="Shaw F."/>
            <person name="Minotto A."/>
        </authorList>
    </citation>
    <scope>NUCLEOTIDE SEQUENCE [LARGE SCALE GENOMIC DNA]</scope>
</reference>
<sequence>MSKRQRPSSPIPISPETQLEDETSSGNVYEPDTKRRRYFAPITPGDRQSTSDGGDEYDSEDSELREGQSNSRRKYLGGLREWQADAGVYKDANILLHDLHAEQRHRMLFSTTSSTSTAFATHSHSPPSSPHYIHAAKDSISKPASYFSPTPGFNSAQPEQIETQTVTHRYEGSNRLLRSLFLNRRQGLQPRDQS</sequence>
<name>A0ABP1CLF7_9APHY</name>
<protein>
    <submittedName>
        <fullName evidence="2">Uncharacterized protein</fullName>
    </submittedName>
</protein>
<evidence type="ECO:0000313" key="3">
    <source>
        <dbReference type="Proteomes" id="UP001497453"/>
    </source>
</evidence>
<gene>
    <name evidence="2" type="ORF">GFSPODELE1_LOCUS1227</name>
</gene>
<organism evidence="2 3">
    <name type="scientific">Somion occarium</name>
    <dbReference type="NCBI Taxonomy" id="3059160"/>
    <lineage>
        <taxon>Eukaryota</taxon>
        <taxon>Fungi</taxon>
        <taxon>Dikarya</taxon>
        <taxon>Basidiomycota</taxon>
        <taxon>Agaricomycotina</taxon>
        <taxon>Agaricomycetes</taxon>
        <taxon>Polyporales</taxon>
        <taxon>Cerrenaceae</taxon>
        <taxon>Somion</taxon>
    </lineage>
</organism>
<proteinExistence type="predicted"/>
<keyword evidence="3" id="KW-1185">Reference proteome</keyword>
<dbReference type="Proteomes" id="UP001497453">
    <property type="component" value="Chromosome 1"/>
</dbReference>
<dbReference type="EMBL" id="OZ037944">
    <property type="protein sequence ID" value="CAL1696531.1"/>
    <property type="molecule type" value="Genomic_DNA"/>
</dbReference>
<feature type="compositionally biased region" description="Acidic residues" evidence="1">
    <location>
        <begin position="53"/>
        <end position="63"/>
    </location>
</feature>